<comment type="caution">
    <text evidence="1">The sequence shown here is derived from an EMBL/GenBank/DDBJ whole genome shotgun (WGS) entry which is preliminary data.</text>
</comment>
<accession>A0ABR1HET7</accession>
<proteinExistence type="predicted"/>
<keyword evidence="2" id="KW-1185">Reference proteome</keyword>
<protein>
    <recommendedName>
        <fullName evidence="3">Fungal N-terminal domain-containing protein</fullName>
    </recommendedName>
</protein>
<name>A0ABR1HET7_9HYPO</name>
<sequence length="130" mass="13697">MDPLSVTASIIALVQATAAIGKGVHFLRSLGHIPDEFCYLTNELSTLQAVLGQVTSALQELQSEKPNALVPNAEMAAIRGWVSIPELCVAAVSFSTVAGGATEWLQKSLANKALHPTDIDDSGQSLLLNK</sequence>
<gene>
    <name evidence="1" type="ORF">QQZ08_010781</name>
</gene>
<dbReference type="Proteomes" id="UP001498421">
    <property type="component" value="Unassembled WGS sequence"/>
</dbReference>
<evidence type="ECO:0000313" key="2">
    <source>
        <dbReference type="Proteomes" id="UP001498421"/>
    </source>
</evidence>
<evidence type="ECO:0008006" key="3">
    <source>
        <dbReference type="Google" id="ProtNLM"/>
    </source>
</evidence>
<dbReference type="EMBL" id="JAZAVK010000146">
    <property type="protein sequence ID" value="KAK7419694.1"/>
    <property type="molecule type" value="Genomic_DNA"/>
</dbReference>
<reference evidence="1 2" key="1">
    <citation type="journal article" date="2025" name="Microbiol. Resour. Announc.">
        <title>Draft genome sequences for Neonectria magnoliae and Neonectria punicea, canker pathogens of Liriodendron tulipifera and Acer saccharum in West Virginia.</title>
        <authorList>
            <person name="Petronek H.M."/>
            <person name="Kasson M.T."/>
            <person name="Metheny A.M."/>
            <person name="Stauder C.M."/>
            <person name="Lovett B."/>
            <person name="Lynch S.C."/>
            <person name="Garnas J.R."/>
            <person name="Kasson L.R."/>
            <person name="Stajich J.E."/>
        </authorList>
    </citation>
    <scope>NUCLEOTIDE SEQUENCE [LARGE SCALE GENOMIC DNA]</scope>
    <source>
        <strain evidence="1 2">NRRL 64651</strain>
    </source>
</reference>
<evidence type="ECO:0000313" key="1">
    <source>
        <dbReference type="EMBL" id="KAK7419694.1"/>
    </source>
</evidence>
<organism evidence="1 2">
    <name type="scientific">Neonectria magnoliae</name>
    <dbReference type="NCBI Taxonomy" id="2732573"/>
    <lineage>
        <taxon>Eukaryota</taxon>
        <taxon>Fungi</taxon>
        <taxon>Dikarya</taxon>
        <taxon>Ascomycota</taxon>
        <taxon>Pezizomycotina</taxon>
        <taxon>Sordariomycetes</taxon>
        <taxon>Hypocreomycetidae</taxon>
        <taxon>Hypocreales</taxon>
        <taxon>Nectriaceae</taxon>
        <taxon>Neonectria</taxon>
    </lineage>
</organism>